<keyword evidence="2" id="KW-0732">Signal</keyword>
<comment type="caution">
    <text evidence="3">The sequence shown here is derived from an EMBL/GenBank/DDBJ whole genome shotgun (WGS) entry which is preliminary data.</text>
</comment>
<feature type="compositionally biased region" description="Basic and acidic residues" evidence="1">
    <location>
        <begin position="152"/>
        <end position="175"/>
    </location>
</feature>
<protein>
    <recommendedName>
        <fullName evidence="5">Infection structure specific protein</fullName>
    </recommendedName>
</protein>
<sequence>MTILKFIALLAFSASHVVAQTPTPTSPPTTTSLTRPSLTVPACWSLKDSLPITGAPAPPMDMSELGVSFALGSLYNTADPCQLPAITGSSAEEFSEWASEWTSWQAQHISEYRILWESCSDEPYITDLVPVGPDACSTLRAKITGTASAGDSGDKDKKDDEKKDDDTPKKVEESSASRVMVSVLAALVFVGVLGTAV</sequence>
<feature type="chain" id="PRO_5040784368" description="Infection structure specific protein" evidence="2">
    <location>
        <begin position="20"/>
        <end position="197"/>
    </location>
</feature>
<organism evidence="3 4">
    <name type="scientific">Fusarium irregulare</name>
    <dbReference type="NCBI Taxonomy" id="2494466"/>
    <lineage>
        <taxon>Eukaryota</taxon>
        <taxon>Fungi</taxon>
        <taxon>Dikarya</taxon>
        <taxon>Ascomycota</taxon>
        <taxon>Pezizomycotina</taxon>
        <taxon>Sordariomycetes</taxon>
        <taxon>Hypocreomycetidae</taxon>
        <taxon>Hypocreales</taxon>
        <taxon>Nectriaceae</taxon>
        <taxon>Fusarium</taxon>
        <taxon>Fusarium incarnatum-equiseti species complex</taxon>
    </lineage>
</organism>
<reference evidence="3" key="1">
    <citation type="submission" date="2022-10" db="EMBL/GenBank/DDBJ databases">
        <title>Fusarium specimens isolated from Avocado Roots.</title>
        <authorList>
            <person name="Stajich J."/>
            <person name="Roper C."/>
            <person name="Heimlech-Rivalta G."/>
        </authorList>
    </citation>
    <scope>NUCLEOTIDE SEQUENCE</scope>
    <source>
        <strain evidence="3">CF00143</strain>
    </source>
</reference>
<dbReference type="EMBL" id="JAPDHF010000004">
    <property type="protein sequence ID" value="KAJ4019284.1"/>
    <property type="molecule type" value="Genomic_DNA"/>
</dbReference>
<name>A0A9W8PV65_9HYPO</name>
<keyword evidence="4" id="KW-1185">Reference proteome</keyword>
<evidence type="ECO:0008006" key="5">
    <source>
        <dbReference type="Google" id="ProtNLM"/>
    </source>
</evidence>
<dbReference type="AlphaFoldDB" id="A0A9W8PV65"/>
<evidence type="ECO:0000313" key="4">
    <source>
        <dbReference type="Proteomes" id="UP001152130"/>
    </source>
</evidence>
<gene>
    <name evidence="3" type="ORF">NW766_002990</name>
</gene>
<feature type="signal peptide" evidence="2">
    <location>
        <begin position="1"/>
        <end position="19"/>
    </location>
</feature>
<evidence type="ECO:0000256" key="1">
    <source>
        <dbReference type="SAM" id="MobiDB-lite"/>
    </source>
</evidence>
<proteinExistence type="predicted"/>
<evidence type="ECO:0000256" key="2">
    <source>
        <dbReference type="SAM" id="SignalP"/>
    </source>
</evidence>
<accession>A0A9W8PV65</accession>
<evidence type="ECO:0000313" key="3">
    <source>
        <dbReference type="EMBL" id="KAJ4019284.1"/>
    </source>
</evidence>
<dbReference type="Proteomes" id="UP001152130">
    <property type="component" value="Unassembled WGS sequence"/>
</dbReference>
<feature type="region of interest" description="Disordered" evidence="1">
    <location>
        <begin position="146"/>
        <end position="176"/>
    </location>
</feature>